<evidence type="ECO:0000259" key="5">
    <source>
        <dbReference type="PROSITE" id="PS50977"/>
    </source>
</evidence>
<comment type="caution">
    <text evidence="6">The sequence shown here is derived from an EMBL/GenBank/DDBJ whole genome shotgun (WGS) entry which is preliminary data.</text>
</comment>
<dbReference type="PROSITE" id="PS01081">
    <property type="entry name" value="HTH_TETR_1"/>
    <property type="match status" value="1"/>
</dbReference>
<dbReference type="Gene3D" id="1.10.10.60">
    <property type="entry name" value="Homeodomain-like"/>
    <property type="match status" value="1"/>
</dbReference>
<dbReference type="Pfam" id="PF16925">
    <property type="entry name" value="TetR_C_13"/>
    <property type="match status" value="1"/>
</dbReference>
<keyword evidence="3" id="KW-0804">Transcription</keyword>
<dbReference type="PRINTS" id="PR00455">
    <property type="entry name" value="HTHTETR"/>
</dbReference>
<feature type="domain" description="HTH tetR-type" evidence="5">
    <location>
        <begin position="6"/>
        <end position="66"/>
    </location>
</feature>
<dbReference type="InterPro" id="IPR023772">
    <property type="entry name" value="DNA-bd_HTH_TetR-type_CS"/>
</dbReference>
<evidence type="ECO:0000256" key="1">
    <source>
        <dbReference type="ARBA" id="ARBA00023015"/>
    </source>
</evidence>
<evidence type="ECO:0000256" key="3">
    <source>
        <dbReference type="ARBA" id="ARBA00023163"/>
    </source>
</evidence>
<sequence>MARPRAFDEAEVLEAAVDCFWSQGYEATSVRDLAAEMGITGASLYNAFGDKRALYELAFDRYVRAGVHDRIARLEDLPPLEAIETFFAEVVENARADPARKGCFLVNATLELAPHDPEFRGHVMDVLDAMQAFFRRQVEKGRALGVVTRSGAADEVAGMLLGQLLGLRVLSRVDPSPERLNGMLRPLFALLRAPPQGDGTAPP</sequence>
<dbReference type="InterPro" id="IPR036271">
    <property type="entry name" value="Tet_transcr_reg_TetR-rel_C_sf"/>
</dbReference>
<evidence type="ECO:0000256" key="2">
    <source>
        <dbReference type="ARBA" id="ARBA00023125"/>
    </source>
</evidence>
<dbReference type="PROSITE" id="PS50977">
    <property type="entry name" value="HTH_TETR_2"/>
    <property type="match status" value="1"/>
</dbReference>
<feature type="DNA-binding region" description="H-T-H motif" evidence="4">
    <location>
        <begin position="29"/>
        <end position="48"/>
    </location>
</feature>
<organism evidence="6 7">
    <name type="scientific">Xanthobacter tagetidis</name>
    <dbReference type="NCBI Taxonomy" id="60216"/>
    <lineage>
        <taxon>Bacteria</taxon>
        <taxon>Pseudomonadati</taxon>
        <taxon>Pseudomonadota</taxon>
        <taxon>Alphaproteobacteria</taxon>
        <taxon>Hyphomicrobiales</taxon>
        <taxon>Xanthobacteraceae</taxon>
        <taxon>Xanthobacter</taxon>
    </lineage>
</organism>
<name>A0A3L7AHM7_9HYPH</name>
<keyword evidence="2 4" id="KW-0238">DNA-binding</keyword>
<dbReference type="OrthoDB" id="9795242at2"/>
<proteinExistence type="predicted"/>
<protein>
    <submittedName>
        <fullName evidence="6">TetR/AcrR family transcriptional regulator</fullName>
    </submittedName>
</protein>
<dbReference type="InterPro" id="IPR001647">
    <property type="entry name" value="HTH_TetR"/>
</dbReference>
<dbReference type="RefSeq" id="WP_121622907.1">
    <property type="nucleotide sequence ID" value="NZ_JACIIW010000001.1"/>
</dbReference>
<gene>
    <name evidence="6" type="ORF">D9R14_08585</name>
</gene>
<dbReference type="EMBL" id="RCTF01000005">
    <property type="protein sequence ID" value="RLP79697.1"/>
    <property type="molecule type" value="Genomic_DNA"/>
</dbReference>
<dbReference type="Pfam" id="PF00440">
    <property type="entry name" value="TetR_N"/>
    <property type="match status" value="1"/>
</dbReference>
<evidence type="ECO:0000313" key="7">
    <source>
        <dbReference type="Proteomes" id="UP000269692"/>
    </source>
</evidence>
<dbReference type="SUPFAM" id="SSF46689">
    <property type="entry name" value="Homeodomain-like"/>
    <property type="match status" value="1"/>
</dbReference>
<keyword evidence="7" id="KW-1185">Reference proteome</keyword>
<evidence type="ECO:0000313" key="6">
    <source>
        <dbReference type="EMBL" id="RLP79697.1"/>
    </source>
</evidence>
<dbReference type="GO" id="GO:0003677">
    <property type="term" value="F:DNA binding"/>
    <property type="evidence" value="ECO:0007669"/>
    <property type="project" value="UniProtKB-UniRule"/>
</dbReference>
<dbReference type="AlphaFoldDB" id="A0A3L7AHM7"/>
<accession>A0A3L7AHM7</accession>
<evidence type="ECO:0000256" key="4">
    <source>
        <dbReference type="PROSITE-ProRule" id="PRU00335"/>
    </source>
</evidence>
<reference evidence="6 7" key="1">
    <citation type="submission" date="2018-10" db="EMBL/GenBank/DDBJ databases">
        <title>Xanthobacter tagetidis genome sequencing and assembly.</title>
        <authorList>
            <person name="Maclea K.S."/>
            <person name="Goen A.E."/>
            <person name="Fatima S.A."/>
        </authorList>
    </citation>
    <scope>NUCLEOTIDE SEQUENCE [LARGE SCALE GENOMIC DNA]</scope>
    <source>
        <strain evidence="6 7">ATCC 700314</strain>
    </source>
</reference>
<dbReference type="PANTHER" id="PTHR47506">
    <property type="entry name" value="TRANSCRIPTIONAL REGULATORY PROTEIN"/>
    <property type="match status" value="1"/>
</dbReference>
<dbReference type="Gene3D" id="1.10.357.10">
    <property type="entry name" value="Tetracycline Repressor, domain 2"/>
    <property type="match status" value="1"/>
</dbReference>
<dbReference type="SUPFAM" id="SSF48498">
    <property type="entry name" value="Tetracyclin repressor-like, C-terminal domain"/>
    <property type="match status" value="1"/>
</dbReference>
<dbReference type="Proteomes" id="UP000269692">
    <property type="component" value="Unassembled WGS sequence"/>
</dbReference>
<dbReference type="InterPro" id="IPR009057">
    <property type="entry name" value="Homeodomain-like_sf"/>
</dbReference>
<dbReference type="InterPro" id="IPR011075">
    <property type="entry name" value="TetR_C"/>
</dbReference>
<keyword evidence="1" id="KW-0805">Transcription regulation</keyword>
<dbReference type="PANTHER" id="PTHR47506:SF1">
    <property type="entry name" value="HTH-TYPE TRANSCRIPTIONAL REGULATOR YJDC"/>
    <property type="match status" value="1"/>
</dbReference>